<accession>A0AAN6FRL8</accession>
<dbReference type="PANTHER" id="PTHR31573:SF4">
    <property type="entry name" value="FE2OG DIOXYGENASE DOMAIN-CONTAINING PROTEIN"/>
    <property type="match status" value="1"/>
</dbReference>
<dbReference type="InterPro" id="IPR032852">
    <property type="entry name" value="ALKBH2"/>
</dbReference>
<dbReference type="InterPro" id="IPR036987">
    <property type="entry name" value="SRA-YDG_sf"/>
</dbReference>
<feature type="compositionally biased region" description="Low complexity" evidence="2">
    <location>
        <begin position="963"/>
        <end position="978"/>
    </location>
</feature>
<sequence>MAPVRSENAAGMATAVDPFAAWRGREVSSRIAGRSRVASIPVVKEQFAGRAKKTARAKMVDRRVDEVSMVTKGVEGREGARGAKSTRASKRKRSGTMPTPESSPVSAEPPESRGSLPTADALGLNHPSGDPLARLAISIELPSHHYTLEAPATQQTTSGRIDQDAEEPAINLKAAYGIQRSLRAKSAPVSPAAVALRIARVDEKSGHKRIVFLDLAIPDQTLRDDLRLVALSRNRTIPAGIQPSDASDASSSIGSLSDIDESHVPELAEALDRETLFSEDATRWNGSEVQQPATAPFSINAHEQTPSQERTEHSAEVLEVARPCVSPRLAELLKAMDELTLHGYDALADSPDAITPTPHPTNDVEPLPLSASDSTHSAGVRRSSRKRVESLLFSGLVKLPEGDILTHSSGSSDSAEGADAGSDQSASPPSKRRKIASVSDVTGLKSTSSNTGKASLVVVLRVKADIDHLLLARLKAAAGKPKRRSSAKPLRSKQLRPDTTPAVSKTTSQSTSAHHGYERTIAALPTPPSSPAEPSRSALLSTVEPRLIDLSQALTHREPIGNKPQPRGEPKVWADSRQALYETVPYFKKPQGGCHANDKHVYAFLFDGIGHCREYMDNDIIIARAGGGMEPDNSGGMIQGKDQSMSASQVLSILNDIEHQNPLIIICGGKNTGALSQMPHMYNVLGWYKPTMVWAEKTAGKGKKGLTTIKYRLERLARSLPWHASALTPTYDTTVAGPLFTKTCSACSQSHPQLYLESWICLNHACGRFWKLEHGEEAPCGNLLYNPAFILNRTPWQNEEEPYSVVPSFPDIGKTIGDNLTYINTRGVICPQCGRCNPRYLFKGWRCDRPGCAWEGLWPQHQPIMPAALHAPWGSSGYGPALGRNKHESGVAVSVRYTHNYKVYTYTFPGIEGSFIHAVANNRVREEARGPDDMLAELQTADMGLERRRFGGERISGTKQSKGSLASSHQSVSASGGLLTPTMEVSPELELPILDSTTDRIAKAPELNEGDFMAAFSMNYGMPYKFVASGTTRSFDDEKTPWPIPECRSRLVWAANEFLPNSSSGSSSSKTDLNELLVFAYMEGQKIEYHDDGEEGLGPTIASLSLGGTAKMHLRLKAKHFVGCSKSGLLTPERPVPGSLEYEKRLQLWEEIQPLKETNRAEYLKRIKEIPKEVGVYEKRNKNASDLVTITLGHGDMMVMHGYAIQRYLEHKVVPEGHLRFALTCRTVLEGHLKEWERPGYVVEADGIGYDGKGLR</sequence>
<feature type="compositionally biased region" description="Low complexity" evidence="2">
    <location>
        <begin position="408"/>
        <end position="427"/>
    </location>
</feature>
<feature type="region of interest" description="Disordered" evidence="2">
    <location>
        <begin position="955"/>
        <end position="980"/>
    </location>
</feature>
<dbReference type="GO" id="GO:0035516">
    <property type="term" value="F:broad specificity oxidative DNA demethylase activity"/>
    <property type="evidence" value="ECO:0007669"/>
    <property type="project" value="TreeGrafter"/>
</dbReference>
<dbReference type="SUPFAM" id="SSF51197">
    <property type="entry name" value="Clavaminate synthase-like"/>
    <property type="match status" value="1"/>
</dbReference>
<feature type="region of interest" description="Disordered" evidence="2">
    <location>
        <begin position="403"/>
        <end position="450"/>
    </location>
</feature>
<dbReference type="Gene3D" id="2.30.280.10">
    <property type="entry name" value="SRA-YDG"/>
    <property type="match status" value="1"/>
</dbReference>
<feature type="compositionally biased region" description="Basic residues" evidence="2">
    <location>
        <begin position="480"/>
        <end position="494"/>
    </location>
</feature>
<evidence type="ECO:0000259" key="3">
    <source>
        <dbReference type="Pfam" id="PF13532"/>
    </source>
</evidence>
<feature type="binding site" evidence="1">
    <location>
        <position position="1081"/>
    </location>
    <ligand>
        <name>2-oxoglutarate</name>
        <dbReference type="ChEBI" id="CHEBI:16810"/>
    </ligand>
</feature>
<feature type="region of interest" description="Disordered" evidence="2">
    <location>
        <begin position="67"/>
        <end position="127"/>
    </location>
</feature>
<reference evidence="4" key="1">
    <citation type="submission" date="2021-12" db="EMBL/GenBank/DDBJ databases">
        <title>Black yeast isolated from Biological Soil Crust.</title>
        <authorList>
            <person name="Kurbessoian T."/>
        </authorList>
    </citation>
    <scope>NUCLEOTIDE SEQUENCE</scope>
    <source>
        <strain evidence="4">CCFEE 5208</strain>
    </source>
</reference>
<dbReference type="PANTHER" id="PTHR31573">
    <property type="entry name" value="ALPHA-KETOGLUTARATE-DEPENDENT DIOXYGENASE ALKB HOMOLOG 2"/>
    <property type="match status" value="1"/>
</dbReference>
<dbReference type="GO" id="GO:0051747">
    <property type="term" value="F:cytosine C-5 DNA demethylase activity"/>
    <property type="evidence" value="ECO:0007669"/>
    <property type="project" value="TreeGrafter"/>
</dbReference>
<feature type="binding site" evidence="1">
    <location>
        <position position="1090"/>
    </location>
    <ligand>
        <name>2-oxoglutarate</name>
        <dbReference type="ChEBI" id="CHEBI:16810"/>
    </ligand>
</feature>
<feature type="region of interest" description="Disordered" evidence="2">
    <location>
        <begin position="350"/>
        <end position="384"/>
    </location>
</feature>
<dbReference type="Proteomes" id="UP001168146">
    <property type="component" value="Unassembled WGS sequence"/>
</dbReference>
<dbReference type="InterPro" id="IPR027450">
    <property type="entry name" value="AlkB-like"/>
</dbReference>
<dbReference type="Gene3D" id="2.60.120.590">
    <property type="entry name" value="Alpha-ketoglutarate-dependent dioxygenase AlkB-like"/>
    <property type="match status" value="1"/>
</dbReference>
<feature type="compositionally biased region" description="Polar residues" evidence="2">
    <location>
        <begin position="501"/>
        <end position="513"/>
    </location>
</feature>
<gene>
    <name evidence="4" type="ORF">LTR82_006407</name>
</gene>
<evidence type="ECO:0000256" key="1">
    <source>
        <dbReference type="PIRSR" id="PIRSR632852-1"/>
    </source>
</evidence>
<comment type="caution">
    <text evidence="4">The sequence shown here is derived from an EMBL/GenBank/DDBJ whole genome shotgun (WGS) entry which is preliminary data.</text>
</comment>
<name>A0AAN6FRL8_9PEZI</name>
<dbReference type="Pfam" id="PF13532">
    <property type="entry name" value="2OG-FeII_Oxy_2"/>
    <property type="match status" value="1"/>
</dbReference>
<evidence type="ECO:0000313" key="5">
    <source>
        <dbReference type="Proteomes" id="UP001168146"/>
    </source>
</evidence>
<organism evidence="4 5">
    <name type="scientific">Friedmanniomyces endolithicus</name>
    <dbReference type="NCBI Taxonomy" id="329885"/>
    <lineage>
        <taxon>Eukaryota</taxon>
        <taxon>Fungi</taxon>
        <taxon>Dikarya</taxon>
        <taxon>Ascomycota</taxon>
        <taxon>Pezizomycotina</taxon>
        <taxon>Dothideomycetes</taxon>
        <taxon>Dothideomycetidae</taxon>
        <taxon>Mycosphaerellales</taxon>
        <taxon>Teratosphaeriaceae</taxon>
        <taxon>Friedmanniomyces</taxon>
    </lineage>
</organism>
<evidence type="ECO:0000313" key="4">
    <source>
        <dbReference type="EMBL" id="KAK0322448.1"/>
    </source>
</evidence>
<dbReference type="GO" id="GO:0008198">
    <property type="term" value="F:ferrous iron binding"/>
    <property type="evidence" value="ECO:0007669"/>
    <property type="project" value="TreeGrafter"/>
</dbReference>
<dbReference type="AlphaFoldDB" id="A0AAN6FRL8"/>
<feature type="compositionally biased region" description="Low complexity" evidence="2">
    <location>
        <begin position="100"/>
        <end position="109"/>
    </location>
</feature>
<proteinExistence type="predicted"/>
<evidence type="ECO:0000256" key="2">
    <source>
        <dbReference type="SAM" id="MobiDB-lite"/>
    </source>
</evidence>
<dbReference type="EMBL" id="JASUXU010000016">
    <property type="protein sequence ID" value="KAK0322448.1"/>
    <property type="molecule type" value="Genomic_DNA"/>
</dbReference>
<feature type="domain" description="Alpha-ketoglutarate-dependent dioxygenase AlkB-like" evidence="3">
    <location>
        <begin position="1046"/>
        <end position="1216"/>
    </location>
</feature>
<feature type="region of interest" description="Disordered" evidence="2">
    <location>
        <begin position="476"/>
        <end position="516"/>
    </location>
</feature>
<dbReference type="InterPro" id="IPR037151">
    <property type="entry name" value="AlkB-like_sf"/>
</dbReference>
<dbReference type="GO" id="GO:0006307">
    <property type="term" value="P:DNA alkylation repair"/>
    <property type="evidence" value="ECO:0007669"/>
    <property type="project" value="TreeGrafter"/>
</dbReference>
<protein>
    <recommendedName>
        <fullName evidence="3">Alpha-ketoglutarate-dependent dioxygenase AlkB-like domain-containing protein</fullName>
    </recommendedName>
</protein>